<organism evidence="2 3">
    <name type="scientific">Stylonychia lemnae</name>
    <name type="common">Ciliate</name>
    <dbReference type="NCBI Taxonomy" id="5949"/>
    <lineage>
        <taxon>Eukaryota</taxon>
        <taxon>Sar</taxon>
        <taxon>Alveolata</taxon>
        <taxon>Ciliophora</taxon>
        <taxon>Intramacronucleata</taxon>
        <taxon>Spirotrichea</taxon>
        <taxon>Stichotrichia</taxon>
        <taxon>Sporadotrichida</taxon>
        <taxon>Oxytrichidae</taxon>
        <taxon>Stylonychinae</taxon>
        <taxon>Stylonychia</taxon>
    </lineage>
</organism>
<dbReference type="Proteomes" id="UP000039865">
    <property type="component" value="Unassembled WGS sequence"/>
</dbReference>
<dbReference type="AlphaFoldDB" id="A0A078AR25"/>
<keyword evidence="3" id="KW-1185">Reference proteome</keyword>
<evidence type="ECO:0000256" key="1">
    <source>
        <dbReference type="SAM" id="MobiDB-lite"/>
    </source>
</evidence>
<gene>
    <name evidence="2" type="primary">Contig1777.g1923</name>
    <name evidence="2" type="ORF">STYLEM_13473</name>
</gene>
<feature type="region of interest" description="Disordered" evidence="1">
    <location>
        <begin position="229"/>
        <end position="255"/>
    </location>
</feature>
<evidence type="ECO:0000313" key="3">
    <source>
        <dbReference type="Proteomes" id="UP000039865"/>
    </source>
</evidence>
<sequence>MKATQQPKRESFNFQDDCEDYDEGLINEEHDDQSMRNYVFKHKGSLLQNTPSSSKIAGRNVFFNQNIGNNSELIIESIETSRKKSYNNNDKEKPKDSDLNYFNLIKEQAKLLTLQNSLKNPFGQVPDPTIAIIAQATLNNDYRNQSPNINNKQKLESLMENGNSLQIEANMSLIQSKLNKFSHNDEGFNIEGRKFQIQDMSLDRNNPIEFKKKEQEQIENFQQLQKINMSNSKLKSSESDSSKSKQTSKDVTPCSNTQQNYGLMAKIRKDIIKNIEKLFQELSIKDYYFRVQCLNTLDSYMQYNQKEIIVEQIRLSNTTTQYDSIIMVGLACVVIQWNKENINESELNIEKAFDSIDVPQKFKTIEYLNLTQEKIVNVLENKQQTKQDNFINLCYVTIMSCAIEQEVNRNKAIDDFLEIQSEESEETRQKSDQREAQNQIIAEIKEEIFTQFLKGLYIQLLETNSSEVNINLSFYQSQLLLKALNMAKMKVMMNMYLQNVHGENLQSLTRLDTNNVAYITQVFNQLQAYFETLHQQSQD</sequence>
<proteinExistence type="predicted"/>
<reference evidence="2 3" key="1">
    <citation type="submission" date="2014-06" db="EMBL/GenBank/DDBJ databases">
        <authorList>
            <person name="Swart Estienne"/>
        </authorList>
    </citation>
    <scope>NUCLEOTIDE SEQUENCE [LARGE SCALE GENOMIC DNA]</scope>
    <source>
        <strain evidence="2 3">130c</strain>
    </source>
</reference>
<evidence type="ECO:0000313" key="2">
    <source>
        <dbReference type="EMBL" id="CDW84411.1"/>
    </source>
</evidence>
<accession>A0A078AR25</accession>
<name>A0A078AR25_STYLE</name>
<dbReference type="EMBL" id="CCKQ01012778">
    <property type="protein sequence ID" value="CDW84411.1"/>
    <property type="molecule type" value="Genomic_DNA"/>
</dbReference>
<dbReference type="InParanoid" id="A0A078AR25"/>
<protein>
    <submittedName>
        <fullName evidence="2">Uncharacterized protein</fullName>
    </submittedName>
</protein>